<gene>
    <name evidence="1" type="ORF">ACKI1S_23365</name>
</gene>
<reference evidence="1 2" key="1">
    <citation type="submission" date="2024-12" db="EMBL/GenBank/DDBJ databases">
        <title>Forecasting of Potato common scab and diversities of Pathogenic streptomyces spp. in china.</title>
        <authorList>
            <person name="Handique U."/>
            <person name="Wu J."/>
        </authorList>
    </citation>
    <scope>NUCLEOTIDE SEQUENCE [LARGE SCALE GENOMIC DNA]</scope>
    <source>
        <strain evidence="1 2">ZRIMU1585</strain>
    </source>
</reference>
<evidence type="ECO:0008006" key="3">
    <source>
        <dbReference type="Google" id="ProtNLM"/>
    </source>
</evidence>
<accession>A0ABW9IKQ6</accession>
<dbReference type="Proteomes" id="UP001631993">
    <property type="component" value="Unassembled WGS sequence"/>
</dbReference>
<sequence length="84" mass="9104">MNAARREPVAAAAYARTESVVGADIKNGLSMREIIRRAAELEKEKGPAARPPAGTAMSGYVGKSRTALYLDRLAKLREEYRLAA</sequence>
<comment type="caution">
    <text evidence="1">The sequence shown here is derived from an EMBL/GenBank/DDBJ whole genome shotgun (WGS) entry which is preliminary data.</text>
</comment>
<dbReference type="RefSeq" id="WP_369277391.1">
    <property type="nucleotide sequence ID" value="NZ_JBJVMW010000011.1"/>
</dbReference>
<name>A0ABW9IKQ6_STRGJ</name>
<protein>
    <recommendedName>
        <fullName evidence="3">Resolvase/invertase-type recombinase catalytic domain-containing protein</fullName>
    </recommendedName>
</protein>
<organism evidence="1 2">
    <name type="scientific">Streptomyces galilaeus</name>
    <dbReference type="NCBI Taxonomy" id="33899"/>
    <lineage>
        <taxon>Bacteria</taxon>
        <taxon>Bacillati</taxon>
        <taxon>Actinomycetota</taxon>
        <taxon>Actinomycetes</taxon>
        <taxon>Kitasatosporales</taxon>
        <taxon>Streptomycetaceae</taxon>
        <taxon>Streptomyces</taxon>
    </lineage>
</organism>
<evidence type="ECO:0000313" key="1">
    <source>
        <dbReference type="EMBL" id="MFM9649071.1"/>
    </source>
</evidence>
<proteinExistence type="predicted"/>
<evidence type="ECO:0000313" key="2">
    <source>
        <dbReference type="Proteomes" id="UP001631993"/>
    </source>
</evidence>
<keyword evidence="2" id="KW-1185">Reference proteome</keyword>
<dbReference type="EMBL" id="JBJVNE010000011">
    <property type="protein sequence ID" value="MFM9649071.1"/>
    <property type="molecule type" value="Genomic_DNA"/>
</dbReference>